<keyword evidence="1" id="KW-1133">Transmembrane helix</keyword>
<reference evidence="2 3" key="1">
    <citation type="submission" date="2015-09" db="EMBL/GenBank/DDBJ databases">
        <title>Identification and resolution of microdiversity through metagenomic sequencing of parallel consortia.</title>
        <authorList>
            <person name="Nelson W.C."/>
            <person name="Romine M.F."/>
            <person name="Lindemann S.R."/>
        </authorList>
    </citation>
    <scope>NUCLEOTIDE SEQUENCE [LARGE SCALE GENOMIC DNA]</scope>
    <source>
        <strain evidence="2">Ana</strain>
    </source>
</reference>
<dbReference type="GO" id="GO:0016740">
    <property type="term" value="F:transferase activity"/>
    <property type="evidence" value="ECO:0007669"/>
    <property type="project" value="UniProtKB-KW"/>
</dbReference>
<dbReference type="CDD" id="cd06438">
    <property type="entry name" value="EpsO_like"/>
    <property type="match status" value="1"/>
</dbReference>
<evidence type="ECO:0000256" key="1">
    <source>
        <dbReference type="SAM" id="Phobius"/>
    </source>
</evidence>
<dbReference type="PATRIC" id="fig|1666911.3.peg.3560"/>
<gene>
    <name evidence="2" type="ORF">HLUCCA11_03540</name>
</gene>
<name>A0A0P7ZTT3_9CYAN</name>
<dbReference type="SUPFAM" id="SSF53448">
    <property type="entry name" value="Nucleotide-diphospho-sugar transferases"/>
    <property type="match status" value="1"/>
</dbReference>
<keyword evidence="1" id="KW-0472">Membrane</keyword>
<dbReference type="STRING" id="1666911.HLUCCA11_03540"/>
<dbReference type="Gene3D" id="3.90.550.10">
    <property type="entry name" value="Spore Coat Polysaccharide Biosynthesis Protein SpsA, Chain A"/>
    <property type="match status" value="1"/>
</dbReference>
<dbReference type="PANTHER" id="PTHR48090">
    <property type="entry name" value="UNDECAPRENYL-PHOSPHATE 4-DEOXY-4-FORMAMIDO-L-ARABINOSE TRANSFERASE-RELATED"/>
    <property type="match status" value="1"/>
</dbReference>
<dbReference type="InterPro" id="IPR050256">
    <property type="entry name" value="Glycosyltransferase_2"/>
</dbReference>
<sequence length="400" mass="43659">MLTQLPFLLVAIALLISCATLLVECLSAVLRTFSVRSTQGILPSKDFSIAVLMPAHNEAEVIGETLISLTPQLGPQDRLIVVADNCTDETAQLARNAGATVLERTDDTQLGKGFALDCGLRFIAAAPPDVVVMVDADCQFRQGSIRQLASNAIAHQRPVQGVYLLDRPAQPSLKESVSAFAFKVKNLVRPLGLAQLGLPCLLTGTGMAFPWSVMTTVDLANRSIVEDMKLGFDLAIAGTPPMLCSNVIVAGPLPPSDDAAKTQRTRWEHGHLQLITHYFPKLFGQAIAQGRLDLFAIALDLVIPPLSLLVILWLGMTALITFSSFLTGIWLPSLICYAAGAALVFAILSSWARFAQSDLSLKMLLRIPFYILWKIPVYLKFITEPQVEWVRTSRQVQRNK</sequence>
<dbReference type="InterPro" id="IPR029044">
    <property type="entry name" value="Nucleotide-diphossugar_trans"/>
</dbReference>
<dbReference type="EMBL" id="LJZR01000003">
    <property type="protein sequence ID" value="KPQ37003.1"/>
    <property type="molecule type" value="Genomic_DNA"/>
</dbReference>
<dbReference type="Proteomes" id="UP000050465">
    <property type="component" value="Unassembled WGS sequence"/>
</dbReference>
<keyword evidence="2" id="KW-0808">Transferase</keyword>
<dbReference type="AlphaFoldDB" id="A0A0P7ZTT3"/>
<protein>
    <submittedName>
        <fullName evidence="2">Glycosyltransferase</fullName>
    </submittedName>
</protein>
<proteinExistence type="predicted"/>
<organism evidence="2 3">
    <name type="scientific">Phormidesmis priestleyi Ana</name>
    <dbReference type="NCBI Taxonomy" id="1666911"/>
    <lineage>
        <taxon>Bacteria</taxon>
        <taxon>Bacillati</taxon>
        <taxon>Cyanobacteriota</taxon>
        <taxon>Cyanophyceae</taxon>
        <taxon>Leptolyngbyales</taxon>
        <taxon>Leptolyngbyaceae</taxon>
        <taxon>Phormidesmis</taxon>
    </lineage>
</organism>
<dbReference type="PANTHER" id="PTHR48090:SF6">
    <property type="entry name" value="SLR5056 PROTEIN"/>
    <property type="match status" value="1"/>
</dbReference>
<dbReference type="Pfam" id="PF13641">
    <property type="entry name" value="Glyco_tranf_2_3"/>
    <property type="match status" value="1"/>
</dbReference>
<feature type="transmembrane region" description="Helical" evidence="1">
    <location>
        <begin position="301"/>
        <end position="322"/>
    </location>
</feature>
<accession>A0A0P7ZTT3</accession>
<evidence type="ECO:0000313" key="3">
    <source>
        <dbReference type="Proteomes" id="UP000050465"/>
    </source>
</evidence>
<evidence type="ECO:0000313" key="2">
    <source>
        <dbReference type="EMBL" id="KPQ37003.1"/>
    </source>
</evidence>
<keyword evidence="1" id="KW-0812">Transmembrane</keyword>
<comment type="caution">
    <text evidence="2">The sequence shown here is derived from an EMBL/GenBank/DDBJ whole genome shotgun (WGS) entry which is preliminary data.</text>
</comment>
<feature type="transmembrane region" description="Helical" evidence="1">
    <location>
        <begin position="329"/>
        <end position="351"/>
    </location>
</feature>